<accession>A0A5K1JYB3</accession>
<keyword evidence="2" id="KW-0269">Exonuclease</keyword>
<dbReference type="AlphaFoldDB" id="A0A5K1JYB3"/>
<proteinExistence type="predicted"/>
<sequence>MYKLLVSALALVALAQAGSAVAESHTVKFTNRCGHGTPMLIQSGNVLSKGNTYTHNGPLSAAIALVRSRALALDKGVVMLTVVTCIRLGKCGFNGDGCLTVETTLKNPNCPGCGSSTDLTLIPPHKFNIKTGFRYINGCNGQGATCTGPRCGTKNAFFKTDDYTAQRQCETNNVGLEIIFC</sequence>
<keyword evidence="1" id="KW-0732">Signal</keyword>
<feature type="signal peptide" evidence="1">
    <location>
        <begin position="1"/>
        <end position="20"/>
    </location>
</feature>
<gene>
    <name evidence="2" type="primary">I1RC64</name>
</gene>
<evidence type="ECO:0000313" key="2">
    <source>
        <dbReference type="EMBL" id="VWO96285.1"/>
    </source>
</evidence>
<dbReference type="EMBL" id="LR725509">
    <property type="protein sequence ID" value="VWO96285.1"/>
    <property type="molecule type" value="Genomic_DNA"/>
</dbReference>
<name>A0A5K1JYB3_9APHY</name>
<keyword evidence="2" id="KW-0378">Hydrolase</keyword>
<evidence type="ECO:0000256" key="1">
    <source>
        <dbReference type="SAM" id="SignalP"/>
    </source>
</evidence>
<keyword evidence="2" id="KW-0540">Nuclease</keyword>
<feature type="chain" id="PRO_5023945048" evidence="1">
    <location>
        <begin position="21"/>
        <end position="181"/>
    </location>
</feature>
<reference evidence="2" key="1">
    <citation type="submission" date="2019-10" db="EMBL/GenBank/DDBJ databases">
        <authorList>
            <person name="Nor Muhammad N."/>
        </authorList>
    </citation>
    <scope>NUCLEOTIDE SEQUENCE</scope>
</reference>
<dbReference type="GO" id="GO:0004527">
    <property type="term" value="F:exonuclease activity"/>
    <property type="evidence" value="ECO:0007669"/>
    <property type="project" value="UniProtKB-KW"/>
</dbReference>
<organism evidence="2">
    <name type="scientific">Ganoderma boninense</name>
    <dbReference type="NCBI Taxonomy" id="34458"/>
    <lineage>
        <taxon>Eukaryota</taxon>
        <taxon>Fungi</taxon>
        <taxon>Dikarya</taxon>
        <taxon>Basidiomycota</taxon>
        <taxon>Agaricomycotina</taxon>
        <taxon>Agaricomycetes</taxon>
        <taxon>Polyporales</taxon>
        <taxon>Polyporaceae</taxon>
        <taxon>Ganoderma</taxon>
    </lineage>
</organism>
<protein>
    <submittedName>
        <fullName evidence="2">Exonuclease domain-containing protein</fullName>
    </submittedName>
</protein>